<evidence type="ECO:0000313" key="2">
    <source>
        <dbReference type="EMBL" id="RWU21495.1"/>
    </source>
</evidence>
<sequence length="231" mass="25861">MSPSRSPGLDLVKWLAMLSMVIDHLRFIWPAAEWLFVIGRLAFPLFCLGIAANVARSVQGQLFTRANGRYLGWMLAFSVLSEWPYHALDVGTGTFSIMPTLTLGLLLAWGVHHHRWSLLSVLLVSLLVSDVLMYGWPGVVLPSAFLLALRGGAGTWLVPGFIAVAANLTNRWLQLNPAEPITLMALCAALLSAPLGLWVLHRQYRLPVWRVGRWGYWFYPLHLVVIRLLAR</sequence>
<accession>A0A443ZQW2</accession>
<feature type="transmembrane region" description="Helical" evidence="1">
    <location>
        <begin position="213"/>
        <end position="230"/>
    </location>
</feature>
<feature type="transmembrane region" description="Helical" evidence="1">
    <location>
        <begin position="35"/>
        <end position="55"/>
    </location>
</feature>
<feature type="transmembrane region" description="Helical" evidence="1">
    <location>
        <begin position="148"/>
        <end position="169"/>
    </location>
</feature>
<dbReference type="OrthoDB" id="5676588at2"/>
<gene>
    <name evidence="2" type="ORF">DM813_20185</name>
</gene>
<evidence type="ECO:0000313" key="3">
    <source>
        <dbReference type="Proteomes" id="UP000288983"/>
    </source>
</evidence>
<dbReference type="EMBL" id="QJRG01000047">
    <property type="protein sequence ID" value="RWU21495.1"/>
    <property type="molecule type" value="Genomic_DNA"/>
</dbReference>
<feature type="transmembrane region" description="Helical" evidence="1">
    <location>
        <begin position="67"/>
        <end position="85"/>
    </location>
</feature>
<feature type="transmembrane region" description="Helical" evidence="1">
    <location>
        <begin position="91"/>
        <end position="109"/>
    </location>
</feature>
<keyword evidence="1" id="KW-1133">Transmembrane helix</keyword>
<evidence type="ECO:0000256" key="1">
    <source>
        <dbReference type="SAM" id="Phobius"/>
    </source>
</evidence>
<keyword evidence="1" id="KW-0812">Transmembrane</keyword>
<dbReference type="Pfam" id="PF05857">
    <property type="entry name" value="TraX"/>
    <property type="match status" value="1"/>
</dbReference>
<proteinExistence type="predicted"/>
<dbReference type="InterPro" id="IPR008875">
    <property type="entry name" value="TraX"/>
</dbReference>
<dbReference type="Proteomes" id="UP000288983">
    <property type="component" value="Unassembled WGS sequence"/>
</dbReference>
<keyword evidence="1" id="KW-0472">Membrane</keyword>
<comment type="caution">
    <text evidence="2">The sequence shown here is derived from an EMBL/GenBank/DDBJ whole genome shotgun (WGS) entry which is preliminary data.</text>
</comment>
<protein>
    <submittedName>
        <fullName evidence="2">Conjugal transfer protein TraX</fullName>
    </submittedName>
</protein>
<feature type="transmembrane region" description="Helical" evidence="1">
    <location>
        <begin position="116"/>
        <end position="136"/>
    </location>
</feature>
<reference evidence="2 3" key="1">
    <citation type="submission" date="2018-06" db="EMBL/GenBank/DDBJ databases">
        <title>Bacteria isolated from soil of Wuhan.</title>
        <authorList>
            <person name="Wei X."/>
            <person name="Chunhua H."/>
        </authorList>
    </citation>
    <scope>NUCLEOTIDE SEQUENCE [LARGE SCALE GENOMIC DNA]</scope>
    <source>
        <strain evidence="3">xwS2</strain>
    </source>
</reference>
<dbReference type="RefSeq" id="WP_128325097.1">
    <property type="nucleotide sequence ID" value="NZ_QJRG01000047.1"/>
</dbReference>
<feature type="transmembrane region" description="Helical" evidence="1">
    <location>
        <begin position="181"/>
        <end position="201"/>
    </location>
</feature>
<name>A0A443ZQW2_9PSED</name>
<organism evidence="2 3">
    <name type="scientific">Pseudomonas alkylphenolica</name>
    <dbReference type="NCBI Taxonomy" id="237609"/>
    <lineage>
        <taxon>Bacteria</taxon>
        <taxon>Pseudomonadati</taxon>
        <taxon>Pseudomonadota</taxon>
        <taxon>Gammaproteobacteria</taxon>
        <taxon>Pseudomonadales</taxon>
        <taxon>Pseudomonadaceae</taxon>
        <taxon>Pseudomonas</taxon>
    </lineage>
</organism>
<dbReference type="AlphaFoldDB" id="A0A443ZQW2"/>